<sequence length="565" mass="62185" precursor="true">MEIGGYTRLRRRLMLAMLAFSLVPLLALGLFFQKQFTGTYNEKLVSGLEAVTESKRRALDTFLEERVSQIKSLVYTHSFEELSNPARLGEIFSVIQANARSYVDIGIILSNGTHAAYVGPYNLEGANYMDEPWFQEVMLKGQYVSDVFLGFRKYPHFVIAVARREGARTWIVRATIDSAAINQLLRRSYSGNNSDAFLLNTEGLLQSDSRNNGEIMSHSAIPLPPRGKRGILIEPTHSADGRPMIAAMTWLERMPWLLVVMEDPREPLSPLERTNLLLVLFVMGGVAVICLGTFLTTRAIVGKLKDSDRKQAMLDAEFLQSSKMAALGKLAAGVAHEVNNPLMLIRENAGWIKDLLVEEDPAAMRNHKELVTAADKIEMHVDRAKGVTHRMLGLARRLEPLQDDVCVNLLTEQTIKFLETEALHRHITLVKELADDLPPITTDATQVQQVLLNILDNAIDAVGRDGTITIRTGAAPDRSEVFVSVSDTGEGIPPELLSRIFDPFYTTKKVGEGTGLGLAICHSILEKLGGRIHAASAPGQGATFTVTLPLAANPALAADGMLNLR</sequence>
<dbReference type="RefSeq" id="WP_010940474.1">
    <property type="nucleotide sequence ID" value="NC_008751.1"/>
</dbReference>
<dbReference type="InterPro" id="IPR005467">
    <property type="entry name" value="His_kinase_dom"/>
</dbReference>
<organism evidence="11 12">
    <name type="scientific">Nitratidesulfovibrio vulgaris (strain DP4)</name>
    <name type="common">Desulfovibrio vulgaris</name>
    <dbReference type="NCBI Taxonomy" id="391774"/>
    <lineage>
        <taxon>Bacteria</taxon>
        <taxon>Pseudomonadati</taxon>
        <taxon>Thermodesulfobacteriota</taxon>
        <taxon>Desulfovibrionia</taxon>
        <taxon>Desulfovibrionales</taxon>
        <taxon>Desulfovibrionaceae</taxon>
        <taxon>Nitratidesulfovibrio</taxon>
    </lineage>
</organism>
<keyword evidence="3" id="KW-0597">Phosphoprotein</keyword>
<evidence type="ECO:0000256" key="7">
    <source>
        <dbReference type="ARBA" id="ARBA00022840"/>
    </source>
</evidence>
<dbReference type="GO" id="GO:0005524">
    <property type="term" value="F:ATP binding"/>
    <property type="evidence" value="ECO:0007669"/>
    <property type="project" value="UniProtKB-KW"/>
</dbReference>
<dbReference type="Pfam" id="PF02518">
    <property type="entry name" value="HATPase_c"/>
    <property type="match status" value="1"/>
</dbReference>
<reference evidence="12" key="1">
    <citation type="journal article" date="2009" name="Environ. Microbiol.">
        <title>Contribution of mobile genetic elements to Desulfovibrio vulgaris genome plasticity.</title>
        <authorList>
            <person name="Walker C.B."/>
            <person name="Stolyar S."/>
            <person name="Chivian D."/>
            <person name="Pinel N."/>
            <person name="Gabster J.A."/>
            <person name="Dehal P.S."/>
            <person name="He Z."/>
            <person name="Yang Z.K."/>
            <person name="Yen H.C."/>
            <person name="Zhou J."/>
            <person name="Wall J.D."/>
            <person name="Hazen T.C."/>
            <person name="Arkin A.P."/>
            <person name="Stahl D.A."/>
        </authorList>
    </citation>
    <scope>NUCLEOTIDE SEQUENCE [LARGE SCALE GENOMIC DNA]</scope>
    <source>
        <strain evidence="12">DP4</strain>
    </source>
</reference>
<evidence type="ECO:0000256" key="9">
    <source>
        <dbReference type="SAM" id="Phobius"/>
    </source>
</evidence>
<feature type="transmembrane region" description="Helical" evidence="9">
    <location>
        <begin position="12"/>
        <end position="32"/>
    </location>
</feature>
<gene>
    <name evidence="11" type="ordered locus">Dvul_0172</name>
</gene>
<keyword evidence="9" id="KW-0812">Transmembrane</keyword>
<comment type="catalytic activity">
    <reaction evidence="1">
        <text>ATP + protein L-histidine = ADP + protein N-phospho-L-histidine.</text>
        <dbReference type="EC" id="2.7.13.3"/>
    </reaction>
</comment>
<dbReference type="Gene3D" id="3.30.565.10">
    <property type="entry name" value="Histidine kinase-like ATPase, C-terminal domain"/>
    <property type="match status" value="1"/>
</dbReference>
<evidence type="ECO:0000313" key="12">
    <source>
        <dbReference type="Proteomes" id="UP000009173"/>
    </source>
</evidence>
<feature type="domain" description="Histidine kinase" evidence="10">
    <location>
        <begin position="333"/>
        <end position="552"/>
    </location>
</feature>
<dbReference type="InterPro" id="IPR004358">
    <property type="entry name" value="Sig_transdc_His_kin-like_C"/>
</dbReference>
<dbReference type="AlphaFoldDB" id="A0A0H3A5D4"/>
<dbReference type="PANTHER" id="PTHR43065">
    <property type="entry name" value="SENSOR HISTIDINE KINASE"/>
    <property type="match status" value="1"/>
</dbReference>
<keyword evidence="8" id="KW-0902">Two-component regulatory system</keyword>
<keyword evidence="9" id="KW-0472">Membrane</keyword>
<keyword evidence="6 11" id="KW-0418">Kinase</keyword>
<name>A0A0H3A5D4_NITV4</name>
<evidence type="ECO:0000256" key="8">
    <source>
        <dbReference type="ARBA" id="ARBA00023012"/>
    </source>
</evidence>
<dbReference type="SMART" id="SM00387">
    <property type="entry name" value="HATPase_c"/>
    <property type="match status" value="1"/>
</dbReference>
<dbReference type="SMR" id="A0A0H3A5D4"/>
<dbReference type="SUPFAM" id="SSF47384">
    <property type="entry name" value="Homodimeric domain of signal transducing histidine kinase"/>
    <property type="match status" value="1"/>
</dbReference>
<dbReference type="InterPro" id="IPR003594">
    <property type="entry name" value="HATPase_dom"/>
</dbReference>
<evidence type="ECO:0000256" key="5">
    <source>
        <dbReference type="ARBA" id="ARBA00022741"/>
    </source>
</evidence>
<evidence type="ECO:0000256" key="6">
    <source>
        <dbReference type="ARBA" id="ARBA00022777"/>
    </source>
</evidence>
<proteinExistence type="predicted"/>
<dbReference type="PANTHER" id="PTHR43065:SF46">
    <property type="entry name" value="C4-DICARBOXYLATE TRANSPORT SENSOR PROTEIN DCTB"/>
    <property type="match status" value="1"/>
</dbReference>
<evidence type="ECO:0000313" key="11">
    <source>
        <dbReference type="EMBL" id="ABM27196.1"/>
    </source>
</evidence>
<dbReference type="CDD" id="cd18774">
    <property type="entry name" value="PDC2_HK_sensor"/>
    <property type="match status" value="1"/>
</dbReference>
<dbReference type="InterPro" id="IPR003661">
    <property type="entry name" value="HisK_dim/P_dom"/>
</dbReference>
<dbReference type="KEGG" id="dvl:Dvul_0172"/>
<dbReference type="CDD" id="cd00082">
    <property type="entry name" value="HisKA"/>
    <property type="match status" value="1"/>
</dbReference>
<evidence type="ECO:0000256" key="1">
    <source>
        <dbReference type="ARBA" id="ARBA00000085"/>
    </source>
</evidence>
<dbReference type="PROSITE" id="PS50109">
    <property type="entry name" value="HIS_KIN"/>
    <property type="match status" value="1"/>
</dbReference>
<dbReference type="EC" id="2.7.13.3" evidence="2"/>
<dbReference type="InterPro" id="IPR036890">
    <property type="entry name" value="HATPase_C_sf"/>
</dbReference>
<protein>
    <recommendedName>
        <fullName evidence="2">histidine kinase</fullName>
        <ecNumber evidence="2">2.7.13.3</ecNumber>
    </recommendedName>
</protein>
<evidence type="ECO:0000256" key="3">
    <source>
        <dbReference type="ARBA" id="ARBA00022553"/>
    </source>
</evidence>
<evidence type="ECO:0000259" key="10">
    <source>
        <dbReference type="PROSITE" id="PS50109"/>
    </source>
</evidence>
<dbReference type="GO" id="GO:0000155">
    <property type="term" value="F:phosphorelay sensor kinase activity"/>
    <property type="evidence" value="ECO:0007669"/>
    <property type="project" value="InterPro"/>
</dbReference>
<dbReference type="HOGENOM" id="CLU_023166_1_0_7"/>
<dbReference type="FunFam" id="3.30.565.10:FF:000006">
    <property type="entry name" value="Sensor histidine kinase WalK"/>
    <property type="match status" value="1"/>
</dbReference>
<evidence type="ECO:0000256" key="4">
    <source>
        <dbReference type="ARBA" id="ARBA00022679"/>
    </source>
</evidence>
<accession>A0A0H3A5D4</accession>
<keyword evidence="7" id="KW-0067">ATP-binding</keyword>
<dbReference type="EMBL" id="CP000527">
    <property type="protein sequence ID" value="ABM27196.1"/>
    <property type="molecule type" value="Genomic_DNA"/>
</dbReference>
<dbReference type="InterPro" id="IPR036097">
    <property type="entry name" value="HisK_dim/P_sf"/>
</dbReference>
<keyword evidence="9" id="KW-1133">Transmembrane helix</keyword>
<dbReference type="Proteomes" id="UP000009173">
    <property type="component" value="Chromosome"/>
</dbReference>
<dbReference type="SUPFAM" id="SSF55874">
    <property type="entry name" value="ATPase domain of HSP90 chaperone/DNA topoisomerase II/histidine kinase"/>
    <property type="match status" value="1"/>
</dbReference>
<feature type="transmembrane region" description="Helical" evidence="9">
    <location>
        <begin position="276"/>
        <end position="301"/>
    </location>
</feature>
<evidence type="ECO:0000256" key="2">
    <source>
        <dbReference type="ARBA" id="ARBA00012438"/>
    </source>
</evidence>
<keyword evidence="4" id="KW-0808">Transferase</keyword>
<dbReference type="Gene3D" id="1.10.287.130">
    <property type="match status" value="1"/>
</dbReference>
<dbReference type="PRINTS" id="PR00344">
    <property type="entry name" value="BCTRLSENSOR"/>
</dbReference>
<keyword evidence="5" id="KW-0547">Nucleotide-binding</keyword>